<feature type="transmembrane region" description="Helical" evidence="6">
    <location>
        <begin position="323"/>
        <end position="347"/>
    </location>
</feature>
<keyword evidence="5 6" id="KW-0472">Membrane</keyword>
<keyword evidence="3 6" id="KW-0812">Transmembrane</keyword>
<organism evidence="9 10">
    <name type="scientific">Planctomicrobium piriforme</name>
    <dbReference type="NCBI Taxonomy" id="1576369"/>
    <lineage>
        <taxon>Bacteria</taxon>
        <taxon>Pseudomonadati</taxon>
        <taxon>Planctomycetota</taxon>
        <taxon>Planctomycetia</taxon>
        <taxon>Planctomycetales</taxon>
        <taxon>Planctomycetaceae</taxon>
        <taxon>Planctomicrobium</taxon>
    </lineage>
</organism>
<comment type="subcellular location">
    <subcellularLocation>
        <location evidence="1">Cell membrane</location>
        <topology evidence="1">Multi-pass membrane protein</topology>
    </subcellularLocation>
</comment>
<dbReference type="AlphaFoldDB" id="A0A1I3SUZ4"/>
<dbReference type="Pfam" id="PF02687">
    <property type="entry name" value="FtsX"/>
    <property type="match status" value="1"/>
</dbReference>
<sequence length="452" mass="49613">MNLLTIAYKSLRQRWLASFLTGLSVALGVALMVAVIVLNGVVTDVFRQSGSGYDLVVGPKGSDTQLVLSTIYHIDKPIENLPWRFYQDLGKHRHVERAIPVNLGDTTEIGNFPIVGTTPQYFLVDYVPDKKFRIKGDGLQGTWDAVIGSQVARQNNWDVGSQFKMIHSGQDDHVHNELFTVKGVLAPTGTPNDRTTFVHIDGFFQLDEHAKPLDEAIEREAKFFGETEQQVRERYKDDIAEIEKHQKEEAGHEGHHHHHGPPSDLLKEVTSVLLVMKGKQDYQRALAASTLQSDLKEGFQAQGVNVVQVMSRLLTNLVGNIRYAFLSLTILIIAVSGIGIFVSIYNSMSDRKKEIAIMRALGARRSSVLSIVLLEATLLCVLGGLGGMALGHGLVFVAAPIIEARSGLLIDPMSFNSIEFVVIPGLVAMAMLIGLLPGITAYRTDVAEALQG</sequence>
<evidence type="ECO:0000259" key="8">
    <source>
        <dbReference type="Pfam" id="PF12704"/>
    </source>
</evidence>
<dbReference type="Proteomes" id="UP000199518">
    <property type="component" value="Unassembled WGS sequence"/>
</dbReference>
<keyword evidence="4 6" id="KW-1133">Transmembrane helix</keyword>
<feature type="domain" description="MacB-like periplasmic core" evidence="8">
    <location>
        <begin position="18"/>
        <end position="203"/>
    </location>
</feature>
<dbReference type="InterPro" id="IPR025857">
    <property type="entry name" value="MacB_PCD"/>
</dbReference>
<keyword evidence="2" id="KW-1003">Cell membrane</keyword>
<feature type="transmembrane region" description="Helical" evidence="6">
    <location>
        <begin position="368"/>
        <end position="401"/>
    </location>
</feature>
<dbReference type="GO" id="GO:0005886">
    <property type="term" value="C:plasma membrane"/>
    <property type="evidence" value="ECO:0007669"/>
    <property type="project" value="UniProtKB-SubCell"/>
</dbReference>
<dbReference type="InterPro" id="IPR051125">
    <property type="entry name" value="ABC-4/HrtB_transporter"/>
</dbReference>
<proteinExistence type="predicted"/>
<accession>A0A1I3SUZ4</accession>
<dbReference type="PANTHER" id="PTHR43738">
    <property type="entry name" value="ABC TRANSPORTER, MEMBRANE PROTEIN"/>
    <property type="match status" value="1"/>
</dbReference>
<dbReference type="STRING" id="1576369.SAMN05421753_1261"/>
<dbReference type="InterPro" id="IPR003838">
    <property type="entry name" value="ABC3_permease_C"/>
</dbReference>
<feature type="domain" description="ABC3 transporter permease C-terminal" evidence="7">
    <location>
        <begin position="328"/>
        <end position="442"/>
    </location>
</feature>
<keyword evidence="10" id="KW-1185">Reference proteome</keyword>
<name>A0A1I3SUZ4_9PLAN</name>
<gene>
    <name evidence="9" type="ORF">SAMN05421753_1261</name>
</gene>
<dbReference type="EMBL" id="FOQD01000026">
    <property type="protein sequence ID" value="SFJ62658.1"/>
    <property type="molecule type" value="Genomic_DNA"/>
</dbReference>
<evidence type="ECO:0000313" key="9">
    <source>
        <dbReference type="EMBL" id="SFJ62658.1"/>
    </source>
</evidence>
<evidence type="ECO:0000256" key="4">
    <source>
        <dbReference type="ARBA" id="ARBA00022989"/>
    </source>
</evidence>
<feature type="transmembrane region" description="Helical" evidence="6">
    <location>
        <begin position="15"/>
        <end position="38"/>
    </location>
</feature>
<dbReference type="PANTHER" id="PTHR43738:SF2">
    <property type="entry name" value="ABC TRANSPORTER PERMEASE"/>
    <property type="match status" value="1"/>
</dbReference>
<protein>
    <submittedName>
        <fullName evidence="9">Putative ABC transport system permease protein</fullName>
    </submittedName>
</protein>
<dbReference type="Pfam" id="PF12704">
    <property type="entry name" value="MacB_PCD"/>
    <property type="match status" value="1"/>
</dbReference>
<dbReference type="RefSeq" id="WP_092056894.1">
    <property type="nucleotide sequence ID" value="NZ_FOQD01000026.1"/>
</dbReference>
<evidence type="ECO:0000256" key="1">
    <source>
        <dbReference type="ARBA" id="ARBA00004651"/>
    </source>
</evidence>
<evidence type="ECO:0000256" key="3">
    <source>
        <dbReference type="ARBA" id="ARBA00022692"/>
    </source>
</evidence>
<evidence type="ECO:0000259" key="7">
    <source>
        <dbReference type="Pfam" id="PF02687"/>
    </source>
</evidence>
<evidence type="ECO:0000256" key="5">
    <source>
        <dbReference type="ARBA" id="ARBA00023136"/>
    </source>
</evidence>
<dbReference type="OrthoDB" id="9784014at2"/>
<evidence type="ECO:0000256" key="2">
    <source>
        <dbReference type="ARBA" id="ARBA00022475"/>
    </source>
</evidence>
<feature type="transmembrane region" description="Helical" evidence="6">
    <location>
        <begin position="421"/>
        <end position="442"/>
    </location>
</feature>
<reference evidence="10" key="1">
    <citation type="submission" date="2016-10" db="EMBL/GenBank/DDBJ databases">
        <authorList>
            <person name="Varghese N."/>
            <person name="Submissions S."/>
        </authorList>
    </citation>
    <scope>NUCLEOTIDE SEQUENCE [LARGE SCALE GENOMIC DNA]</scope>
    <source>
        <strain evidence="10">DSM 26348</strain>
    </source>
</reference>
<evidence type="ECO:0000256" key="6">
    <source>
        <dbReference type="SAM" id="Phobius"/>
    </source>
</evidence>
<evidence type="ECO:0000313" key="10">
    <source>
        <dbReference type="Proteomes" id="UP000199518"/>
    </source>
</evidence>